<sequence length="690" mass="76477">MTSTVQKQNMRRSETSASPNHQLCDAVASQFGSTVFNQAAAPSSEHGAHPSSSNLPQSGLLHPEIAAVANAQKDDSHRDFNNAMQPRADHRHDTVVDISSTSGVATQPQKKSKRPKLAPDQPRAGFLTQVPDYPFQMPAGPPLHFTLVDVIAITSNWFANSFFAARFLNNGLTSSVQVRILQEYRDIILSESDIDRAKDNISDRYRTTMRKVDKDWSRAKHKAPLGWDQGNMAVNMFEPDYQRERNRKDYQSIPFKALLRGLKKLPHGSDAGDLTRALHFAMQNTKTGLNGEQLELMFPDDIHMILGRIGYTQIMPDHTDRTIIKRYKQAVKTEVDASTKRHRELTEAGVKTPPPKRPRKKKINTPDPGITFSRQVPGQLPDVFLTGEYMSQGPIPQTPPMPQFPLQPYSLIYGTNHPVSPMSSLNNSPDCREPQAPQALDKLSPLSHRTGSMTPATQVPDHVRRFSPDVCASFAPQRQEDVAAASVEKDGGMASAHQVGDLAANTTLDNANAHTFAVKHRGKEAHYTKVSASSVPNLGQINAQDSQSSLGSTAVREYDTNLGGYTGAVAIIPGTMADMDAFLAPHQTVDYSHLLYPDANGDFPFLWEDENLVGIAVVNAWRSKYPDTRLLRDCAEADDPNDHSDLARAARWCRDPANKAEEYVIGYAWLALSFEEMLKEASKVWEEMHA</sequence>
<comment type="caution">
    <text evidence="2">The sequence shown here is derived from an EMBL/GenBank/DDBJ whole genome shotgun (WGS) entry which is preliminary data.</text>
</comment>
<keyword evidence="3" id="KW-1185">Reference proteome</keyword>
<dbReference type="Proteomes" id="UP000799777">
    <property type="component" value="Unassembled WGS sequence"/>
</dbReference>
<dbReference type="EMBL" id="ML978162">
    <property type="protein sequence ID" value="KAF2034117.1"/>
    <property type="molecule type" value="Genomic_DNA"/>
</dbReference>
<reference evidence="2" key="1">
    <citation type="journal article" date="2020" name="Stud. Mycol.">
        <title>101 Dothideomycetes genomes: a test case for predicting lifestyles and emergence of pathogens.</title>
        <authorList>
            <person name="Haridas S."/>
            <person name="Albert R."/>
            <person name="Binder M."/>
            <person name="Bloem J."/>
            <person name="Labutti K."/>
            <person name="Salamov A."/>
            <person name="Andreopoulos B."/>
            <person name="Baker S."/>
            <person name="Barry K."/>
            <person name="Bills G."/>
            <person name="Bluhm B."/>
            <person name="Cannon C."/>
            <person name="Castanera R."/>
            <person name="Culley D."/>
            <person name="Daum C."/>
            <person name="Ezra D."/>
            <person name="Gonzalez J."/>
            <person name="Henrissat B."/>
            <person name="Kuo A."/>
            <person name="Liang C."/>
            <person name="Lipzen A."/>
            <person name="Lutzoni F."/>
            <person name="Magnuson J."/>
            <person name="Mondo S."/>
            <person name="Nolan M."/>
            <person name="Ohm R."/>
            <person name="Pangilinan J."/>
            <person name="Park H.-J."/>
            <person name="Ramirez L."/>
            <person name="Alfaro M."/>
            <person name="Sun H."/>
            <person name="Tritt A."/>
            <person name="Yoshinaga Y."/>
            <person name="Zwiers L.-H."/>
            <person name="Turgeon B."/>
            <person name="Goodwin S."/>
            <person name="Spatafora J."/>
            <person name="Crous P."/>
            <person name="Grigoriev I."/>
        </authorList>
    </citation>
    <scope>NUCLEOTIDE SEQUENCE</scope>
    <source>
        <strain evidence="2">CBS 110217</strain>
    </source>
</reference>
<feature type="compositionally biased region" description="Polar residues" evidence="1">
    <location>
        <begin position="97"/>
        <end position="109"/>
    </location>
</feature>
<gene>
    <name evidence="2" type="ORF">EK21DRAFT_85567</name>
</gene>
<evidence type="ECO:0000313" key="2">
    <source>
        <dbReference type="EMBL" id="KAF2034117.1"/>
    </source>
</evidence>
<feature type="region of interest" description="Disordered" evidence="1">
    <location>
        <begin position="37"/>
        <end position="58"/>
    </location>
</feature>
<organism evidence="2 3">
    <name type="scientific">Setomelanomma holmii</name>
    <dbReference type="NCBI Taxonomy" id="210430"/>
    <lineage>
        <taxon>Eukaryota</taxon>
        <taxon>Fungi</taxon>
        <taxon>Dikarya</taxon>
        <taxon>Ascomycota</taxon>
        <taxon>Pezizomycotina</taxon>
        <taxon>Dothideomycetes</taxon>
        <taxon>Pleosporomycetidae</taxon>
        <taxon>Pleosporales</taxon>
        <taxon>Pleosporineae</taxon>
        <taxon>Phaeosphaeriaceae</taxon>
        <taxon>Setomelanomma</taxon>
    </lineage>
</organism>
<dbReference type="AlphaFoldDB" id="A0A9P4HJ10"/>
<feature type="region of interest" description="Disordered" evidence="1">
    <location>
        <begin position="77"/>
        <end position="124"/>
    </location>
</feature>
<evidence type="ECO:0000313" key="3">
    <source>
        <dbReference type="Proteomes" id="UP000799777"/>
    </source>
</evidence>
<evidence type="ECO:0000256" key="1">
    <source>
        <dbReference type="SAM" id="MobiDB-lite"/>
    </source>
</evidence>
<feature type="compositionally biased region" description="Basic residues" evidence="1">
    <location>
        <begin position="354"/>
        <end position="363"/>
    </location>
</feature>
<dbReference type="OrthoDB" id="3795517at2759"/>
<name>A0A9P4HJ10_9PLEO</name>
<accession>A0A9P4HJ10</accession>
<proteinExistence type="predicted"/>
<feature type="region of interest" description="Disordered" evidence="1">
    <location>
        <begin position="1"/>
        <end position="24"/>
    </location>
</feature>
<feature type="region of interest" description="Disordered" evidence="1">
    <location>
        <begin position="334"/>
        <end position="376"/>
    </location>
</feature>
<protein>
    <submittedName>
        <fullName evidence="2">Uncharacterized protein</fullName>
    </submittedName>
</protein>